<gene>
    <name evidence="10" type="ORF">PMEA_00012572</name>
</gene>
<evidence type="ECO:0000313" key="10">
    <source>
        <dbReference type="EMBL" id="CAH3127470.1"/>
    </source>
</evidence>
<comment type="caution">
    <text evidence="6">Lacks conserved residue(s) required for the propagation of feature annotation.</text>
</comment>
<comment type="caution">
    <text evidence="10">The sequence shown here is derived from an EMBL/GenBank/DDBJ whole genome shotgun (WGS) entry which is preliminary data.</text>
</comment>
<dbReference type="SUPFAM" id="SSF57196">
    <property type="entry name" value="EGF/Laminin"/>
    <property type="match status" value="1"/>
</dbReference>
<accession>A0AAU9WVG5</accession>
<dbReference type="PROSITE" id="PS50026">
    <property type="entry name" value="EGF_3"/>
    <property type="match status" value="1"/>
</dbReference>
<dbReference type="InterPro" id="IPR050111">
    <property type="entry name" value="C-type_lectin/snaclec_domain"/>
</dbReference>
<evidence type="ECO:0000259" key="9">
    <source>
        <dbReference type="PROSITE" id="PS50041"/>
    </source>
</evidence>
<reference evidence="10 11" key="1">
    <citation type="submission" date="2022-05" db="EMBL/GenBank/DDBJ databases">
        <authorList>
            <consortium name="Genoscope - CEA"/>
            <person name="William W."/>
        </authorList>
    </citation>
    <scope>NUCLEOTIDE SEQUENCE [LARGE SCALE GENOMIC DNA]</scope>
</reference>
<feature type="non-terminal residue" evidence="10">
    <location>
        <position position="311"/>
    </location>
</feature>
<dbReference type="Proteomes" id="UP001159428">
    <property type="component" value="Unassembled WGS sequence"/>
</dbReference>
<dbReference type="PROSITE" id="PS00022">
    <property type="entry name" value="EGF_1"/>
    <property type="match status" value="1"/>
</dbReference>
<dbReference type="PANTHER" id="PTHR22803">
    <property type="entry name" value="MANNOSE, PHOSPHOLIPASE, LECTIN RECEPTOR RELATED"/>
    <property type="match status" value="1"/>
</dbReference>
<dbReference type="InterPro" id="IPR000742">
    <property type="entry name" value="EGF"/>
</dbReference>
<dbReference type="SUPFAM" id="SSF56436">
    <property type="entry name" value="C-type lectin-like"/>
    <property type="match status" value="1"/>
</dbReference>
<protein>
    <submittedName>
        <fullName evidence="10">Uncharacterized protein</fullName>
    </submittedName>
</protein>
<dbReference type="SMART" id="SM00181">
    <property type="entry name" value="EGF"/>
    <property type="match status" value="1"/>
</dbReference>
<sequence>MELWKLKCSSLLIIYTVVQTVFATSKPFQRSSSRRLRYVIFKEELFHALSAETIEVDYVETGKLCLLKCVKNLQCFSTNIGVHPRTDERVRCELLSSDKYRALKSFRANTSFHHYRVSSPCESYPCQNGGTCLPRYETSDYNCKCRQNYTGVNCQNRKFFLELFFAEPSTKKQDANRSSCFNQASVGVDLRDYFENCLDRDEKYYKYFIRDSSWFKAKSYCQSLDGALVTFQNKKELKFVTSEVLPPTYNSVWIGLSDPGKSRGWKWEDGSTLSFSHWANGEPNNQGEENCVEMIEVYHTWNDFTCEHSRP</sequence>
<dbReference type="InterPro" id="IPR001304">
    <property type="entry name" value="C-type_lectin-like"/>
</dbReference>
<keyword evidence="5" id="KW-0325">Glycoprotein</keyword>
<evidence type="ECO:0000256" key="7">
    <source>
        <dbReference type="SAM" id="SignalP"/>
    </source>
</evidence>
<feature type="signal peptide" evidence="7">
    <location>
        <begin position="1"/>
        <end position="23"/>
    </location>
</feature>
<dbReference type="CDD" id="cd00054">
    <property type="entry name" value="EGF_CA"/>
    <property type="match status" value="1"/>
</dbReference>
<dbReference type="Pfam" id="PF00008">
    <property type="entry name" value="EGF"/>
    <property type="match status" value="1"/>
</dbReference>
<dbReference type="Gene3D" id="3.10.100.10">
    <property type="entry name" value="Mannose-Binding Protein A, subunit A"/>
    <property type="match status" value="1"/>
</dbReference>
<keyword evidence="4 6" id="KW-1015">Disulfide bond</keyword>
<feature type="domain" description="EGF-like" evidence="8">
    <location>
        <begin position="117"/>
        <end position="155"/>
    </location>
</feature>
<feature type="chain" id="PRO_5043841022" evidence="7">
    <location>
        <begin position="24"/>
        <end position="311"/>
    </location>
</feature>
<dbReference type="SMART" id="SM00034">
    <property type="entry name" value="CLECT"/>
    <property type="match status" value="1"/>
</dbReference>
<keyword evidence="1 6" id="KW-0245">EGF-like domain</keyword>
<evidence type="ECO:0000256" key="2">
    <source>
        <dbReference type="ARBA" id="ARBA00022729"/>
    </source>
</evidence>
<feature type="disulfide bond" evidence="6">
    <location>
        <begin position="126"/>
        <end position="143"/>
    </location>
</feature>
<evidence type="ECO:0000256" key="3">
    <source>
        <dbReference type="ARBA" id="ARBA00022737"/>
    </source>
</evidence>
<organism evidence="10 11">
    <name type="scientific">Pocillopora meandrina</name>
    <dbReference type="NCBI Taxonomy" id="46732"/>
    <lineage>
        <taxon>Eukaryota</taxon>
        <taxon>Metazoa</taxon>
        <taxon>Cnidaria</taxon>
        <taxon>Anthozoa</taxon>
        <taxon>Hexacorallia</taxon>
        <taxon>Scleractinia</taxon>
        <taxon>Astrocoeniina</taxon>
        <taxon>Pocilloporidae</taxon>
        <taxon>Pocillopora</taxon>
    </lineage>
</organism>
<evidence type="ECO:0000256" key="1">
    <source>
        <dbReference type="ARBA" id="ARBA00022536"/>
    </source>
</evidence>
<dbReference type="EMBL" id="CALNXJ010000022">
    <property type="protein sequence ID" value="CAH3127470.1"/>
    <property type="molecule type" value="Genomic_DNA"/>
</dbReference>
<feature type="disulfide bond" evidence="6">
    <location>
        <begin position="145"/>
        <end position="154"/>
    </location>
</feature>
<evidence type="ECO:0000259" key="8">
    <source>
        <dbReference type="PROSITE" id="PS50026"/>
    </source>
</evidence>
<dbReference type="PROSITE" id="PS50041">
    <property type="entry name" value="C_TYPE_LECTIN_2"/>
    <property type="match status" value="1"/>
</dbReference>
<evidence type="ECO:0000256" key="4">
    <source>
        <dbReference type="ARBA" id="ARBA00023157"/>
    </source>
</evidence>
<feature type="domain" description="C-type lectin" evidence="9">
    <location>
        <begin position="200"/>
        <end position="311"/>
    </location>
</feature>
<evidence type="ECO:0000313" key="11">
    <source>
        <dbReference type="Proteomes" id="UP001159428"/>
    </source>
</evidence>
<dbReference type="InterPro" id="IPR016187">
    <property type="entry name" value="CTDL_fold"/>
</dbReference>
<keyword evidence="11" id="KW-1185">Reference proteome</keyword>
<proteinExistence type="predicted"/>
<dbReference type="AlphaFoldDB" id="A0AAU9WVG5"/>
<dbReference type="InterPro" id="IPR016186">
    <property type="entry name" value="C-type_lectin-like/link_sf"/>
</dbReference>
<dbReference type="CDD" id="cd00037">
    <property type="entry name" value="CLECT"/>
    <property type="match status" value="1"/>
</dbReference>
<dbReference type="FunFam" id="2.10.25.10:FF:000012">
    <property type="entry name" value="Delta-like protein"/>
    <property type="match status" value="1"/>
</dbReference>
<keyword evidence="2 7" id="KW-0732">Signal</keyword>
<name>A0AAU9WVG5_9CNID</name>
<dbReference type="Pfam" id="PF00059">
    <property type="entry name" value="Lectin_C"/>
    <property type="match status" value="1"/>
</dbReference>
<evidence type="ECO:0000256" key="6">
    <source>
        <dbReference type="PROSITE-ProRule" id="PRU00076"/>
    </source>
</evidence>
<dbReference type="Gene3D" id="2.10.25.10">
    <property type="entry name" value="Laminin"/>
    <property type="match status" value="1"/>
</dbReference>
<evidence type="ECO:0000256" key="5">
    <source>
        <dbReference type="ARBA" id="ARBA00023180"/>
    </source>
</evidence>
<keyword evidence="3" id="KW-0677">Repeat</keyword>